<dbReference type="PANTHER" id="PTHR33499">
    <property type="entry name" value="OS12G0282400 PROTEIN-RELATED"/>
    <property type="match status" value="1"/>
</dbReference>
<evidence type="ECO:0000256" key="1">
    <source>
        <dbReference type="SAM" id="Coils"/>
    </source>
</evidence>
<keyword evidence="4" id="KW-1185">Reference proteome</keyword>
<organism evidence="3 4">
    <name type="scientific">Cuscuta campestris</name>
    <dbReference type="NCBI Taxonomy" id="132261"/>
    <lineage>
        <taxon>Eukaryota</taxon>
        <taxon>Viridiplantae</taxon>
        <taxon>Streptophyta</taxon>
        <taxon>Embryophyta</taxon>
        <taxon>Tracheophyta</taxon>
        <taxon>Spermatophyta</taxon>
        <taxon>Magnoliopsida</taxon>
        <taxon>eudicotyledons</taxon>
        <taxon>Gunneridae</taxon>
        <taxon>Pentapetalae</taxon>
        <taxon>asterids</taxon>
        <taxon>lamiids</taxon>
        <taxon>Solanales</taxon>
        <taxon>Convolvulaceae</taxon>
        <taxon>Cuscuteae</taxon>
        <taxon>Cuscuta</taxon>
        <taxon>Cuscuta subgen. Grammica</taxon>
        <taxon>Cuscuta sect. Cleistogrammica</taxon>
    </lineage>
</organism>
<evidence type="ECO:0000313" key="4">
    <source>
        <dbReference type="Proteomes" id="UP000595140"/>
    </source>
</evidence>
<feature type="compositionally biased region" description="Polar residues" evidence="2">
    <location>
        <begin position="154"/>
        <end position="166"/>
    </location>
</feature>
<proteinExistence type="predicted"/>
<keyword evidence="1" id="KW-0175">Coiled coil</keyword>
<feature type="coiled-coil region" evidence="1">
    <location>
        <begin position="122"/>
        <end position="149"/>
    </location>
</feature>
<protein>
    <submittedName>
        <fullName evidence="3">Uncharacterized protein</fullName>
    </submittedName>
</protein>
<dbReference type="Pfam" id="PF03004">
    <property type="entry name" value="Transposase_24"/>
    <property type="match status" value="1"/>
</dbReference>
<dbReference type="Gene3D" id="1.20.5.490">
    <property type="entry name" value="Single helix bin"/>
    <property type="match status" value="1"/>
</dbReference>
<feature type="compositionally biased region" description="Low complexity" evidence="2">
    <location>
        <begin position="7"/>
        <end position="21"/>
    </location>
</feature>
<name>A0A484NJX7_9ASTE</name>
<dbReference type="InterPro" id="IPR004252">
    <property type="entry name" value="Probable_transposase_24"/>
</dbReference>
<dbReference type="AlphaFoldDB" id="A0A484NJX7"/>
<dbReference type="EMBL" id="OOIL02006765">
    <property type="protein sequence ID" value="VFR01636.1"/>
    <property type="molecule type" value="Genomic_DNA"/>
</dbReference>
<dbReference type="OrthoDB" id="1300189at2759"/>
<feature type="region of interest" description="Disordered" evidence="2">
    <location>
        <begin position="1"/>
        <end position="31"/>
    </location>
</feature>
<dbReference type="Proteomes" id="UP000595140">
    <property type="component" value="Unassembled WGS sequence"/>
</dbReference>
<feature type="region of interest" description="Disordered" evidence="2">
    <location>
        <begin position="154"/>
        <end position="181"/>
    </location>
</feature>
<sequence length="181" mass="21022">MTKEFQKMSQQNSKNKSASNMGMPHRSGSMPHREIIYENGGKDSKTPDLAEIFLKTRSKNGTLCEKEKEKYDEIVKTVKSNPSLSSLEVAEKHFGPQRHGHVYCFGGGVKRKHFKDSKEVYIRDLEAKLRKKDEENQDLKRRMDMFESRLNIMETGTFSRDQPSTPDNDHRFDEFNGENDE</sequence>
<accession>A0A484NJX7</accession>
<dbReference type="PANTHER" id="PTHR33499:SF40">
    <property type="entry name" value="TRANSPOSASE-ASSOCIATED DOMAIN-CONTAINING PROTEIN"/>
    <property type="match status" value="1"/>
</dbReference>
<evidence type="ECO:0000256" key="2">
    <source>
        <dbReference type="SAM" id="MobiDB-lite"/>
    </source>
</evidence>
<reference evidence="3 4" key="1">
    <citation type="submission" date="2018-04" db="EMBL/GenBank/DDBJ databases">
        <authorList>
            <person name="Vogel A."/>
        </authorList>
    </citation>
    <scope>NUCLEOTIDE SEQUENCE [LARGE SCALE GENOMIC DNA]</scope>
</reference>
<gene>
    <name evidence="3" type="ORF">CCAM_LOCUS43411</name>
</gene>
<evidence type="ECO:0000313" key="3">
    <source>
        <dbReference type="EMBL" id="VFR01636.1"/>
    </source>
</evidence>